<reference evidence="3 4" key="2">
    <citation type="submission" date="2019-09" db="EMBL/GenBank/DDBJ databases">
        <authorList>
            <person name="Jin C."/>
        </authorList>
    </citation>
    <scope>NUCLEOTIDE SEQUENCE [LARGE SCALE GENOMIC DNA]</scope>
    <source>
        <strain evidence="3 4">BN140002</strain>
    </source>
</reference>
<sequence length="514" mass="55866">MLRGFPGIHSRRGRRGTRARSLDGWRSRSSGRLPGPDRPDHRGDRRRPPCGPRRWNRPGDPPRASRHPVYAGWREIIGPLPAAAELGWACLKRPSPERGFSEAFLIRMLFSCLVDADFLETEAFYARAEGRDPGRTGFSDLTTLRGRLARFMEERETQAEAGDLNLLRARVRAHVVAMAALGPGLFTLTVPTGGGKTLTSLSFALEHAVRHGLERVAYVIPFTSIIEQTAEVFRGALAADPGGRNDDDILEHHATFDWDAARDRREDGRGDAPADRLRRAAENWAAPIVVTTAVQFFESLFANRTSRCRKLHNLAKSVIVLDEAQTMPLAPMRRPPRPRPSATAPPSTGCSTAAALTACGAASATPPWRSGPIPRPASTRRRPGARRRPSPSSPSRPTRRTPTTTRKKPPRSTTPSTRWRPGGRSRISASASSRAPASTCSGWRRTRPACPSVTGSTTTSRPSPAASPITGATCASSPRPTAGAPSRPPWGVSSSGPRRCRRSSTTSRPCSRAR</sequence>
<dbReference type="GO" id="GO:0004386">
    <property type="term" value="F:helicase activity"/>
    <property type="evidence" value="ECO:0007669"/>
    <property type="project" value="UniProtKB-KW"/>
</dbReference>
<feature type="compositionally biased region" description="Basic residues" evidence="1">
    <location>
        <begin position="9"/>
        <end position="18"/>
    </location>
</feature>
<gene>
    <name evidence="3" type="ORF">F0L46_04455</name>
</gene>
<evidence type="ECO:0000313" key="4">
    <source>
        <dbReference type="Proteomes" id="UP000323142"/>
    </source>
</evidence>
<keyword evidence="4" id="KW-1185">Reference proteome</keyword>
<dbReference type="InterPro" id="IPR027417">
    <property type="entry name" value="P-loop_NTPase"/>
</dbReference>
<feature type="compositionally biased region" description="Low complexity" evidence="1">
    <location>
        <begin position="340"/>
        <end position="365"/>
    </location>
</feature>
<feature type="domain" description="DEAD/DEAH-box helicase" evidence="2">
    <location>
        <begin position="188"/>
        <end position="327"/>
    </location>
</feature>
<dbReference type="InterPro" id="IPR011545">
    <property type="entry name" value="DEAD/DEAH_box_helicase_dom"/>
</dbReference>
<feature type="compositionally biased region" description="Low complexity" evidence="1">
    <location>
        <begin position="411"/>
        <end position="438"/>
    </location>
</feature>
<dbReference type="OrthoDB" id="9810236at2"/>
<dbReference type="GO" id="GO:0003676">
    <property type="term" value="F:nucleic acid binding"/>
    <property type="evidence" value="ECO:0007669"/>
    <property type="project" value="InterPro"/>
</dbReference>
<accession>A0A5B2VNL2</accession>
<dbReference type="AlphaFoldDB" id="A0A5B2VNL2"/>
<reference evidence="3 4" key="1">
    <citation type="submission" date="2019-09" db="EMBL/GenBank/DDBJ databases">
        <title>Salinarimonas rosea gen. nov., sp. nov., a new member of the a-2 subgroup of the Proteobacteria.</title>
        <authorList>
            <person name="Liu J."/>
        </authorList>
    </citation>
    <scope>NUCLEOTIDE SEQUENCE [LARGE SCALE GENOMIC DNA]</scope>
    <source>
        <strain evidence="3 4">BN140002</strain>
    </source>
</reference>
<dbReference type="EMBL" id="VUOA01000008">
    <property type="protein sequence ID" value="KAA2241253.1"/>
    <property type="molecule type" value="Genomic_DNA"/>
</dbReference>
<feature type="region of interest" description="Disordered" evidence="1">
    <location>
        <begin position="1"/>
        <end position="66"/>
    </location>
</feature>
<feature type="compositionally biased region" description="Low complexity" evidence="1">
    <location>
        <begin position="451"/>
        <end position="470"/>
    </location>
</feature>
<proteinExistence type="predicted"/>
<feature type="region of interest" description="Disordered" evidence="1">
    <location>
        <begin position="328"/>
        <end position="514"/>
    </location>
</feature>
<organism evidence="3 4">
    <name type="scientific">Salinarimonas soli</name>
    <dbReference type="NCBI Taxonomy" id="1638099"/>
    <lineage>
        <taxon>Bacteria</taxon>
        <taxon>Pseudomonadati</taxon>
        <taxon>Pseudomonadota</taxon>
        <taxon>Alphaproteobacteria</taxon>
        <taxon>Hyphomicrobiales</taxon>
        <taxon>Salinarimonadaceae</taxon>
        <taxon>Salinarimonas</taxon>
    </lineage>
</organism>
<evidence type="ECO:0000259" key="2">
    <source>
        <dbReference type="Pfam" id="PF00270"/>
    </source>
</evidence>
<dbReference type="CDD" id="cd17930">
    <property type="entry name" value="DEXHc_cas3"/>
    <property type="match status" value="1"/>
</dbReference>
<evidence type="ECO:0000313" key="3">
    <source>
        <dbReference type="EMBL" id="KAA2241253.1"/>
    </source>
</evidence>
<keyword evidence="3" id="KW-0347">Helicase</keyword>
<dbReference type="GO" id="GO:0005524">
    <property type="term" value="F:ATP binding"/>
    <property type="evidence" value="ECO:0007669"/>
    <property type="project" value="InterPro"/>
</dbReference>
<comment type="caution">
    <text evidence="3">The sequence shown here is derived from an EMBL/GenBank/DDBJ whole genome shotgun (WGS) entry which is preliminary data.</text>
</comment>
<dbReference type="Gene3D" id="3.40.50.300">
    <property type="entry name" value="P-loop containing nucleotide triphosphate hydrolases"/>
    <property type="match status" value="1"/>
</dbReference>
<evidence type="ECO:0000256" key="1">
    <source>
        <dbReference type="SAM" id="MobiDB-lite"/>
    </source>
</evidence>
<dbReference type="SUPFAM" id="SSF52540">
    <property type="entry name" value="P-loop containing nucleoside triphosphate hydrolases"/>
    <property type="match status" value="1"/>
</dbReference>
<feature type="compositionally biased region" description="Basic residues" evidence="1">
    <location>
        <begin position="378"/>
        <end position="389"/>
    </location>
</feature>
<feature type="compositionally biased region" description="Low complexity" evidence="1">
    <location>
        <begin position="393"/>
        <end position="404"/>
    </location>
</feature>
<keyword evidence="3" id="KW-0378">Hydrolase</keyword>
<keyword evidence="3" id="KW-0547">Nucleotide-binding</keyword>
<dbReference type="Proteomes" id="UP000323142">
    <property type="component" value="Unassembled WGS sequence"/>
</dbReference>
<feature type="compositionally biased region" description="Basic and acidic residues" evidence="1">
    <location>
        <begin position="35"/>
        <end position="47"/>
    </location>
</feature>
<feature type="compositionally biased region" description="Low complexity" evidence="1">
    <location>
        <begin position="493"/>
        <end position="514"/>
    </location>
</feature>
<keyword evidence="3" id="KW-0067">ATP-binding</keyword>
<protein>
    <submittedName>
        <fullName evidence="3">DEAD/DEAH box helicase</fullName>
    </submittedName>
</protein>
<name>A0A5B2VNL2_9HYPH</name>
<dbReference type="Pfam" id="PF00270">
    <property type="entry name" value="DEAD"/>
    <property type="match status" value="1"/>
</dbReference>